<dbReference type="Proteomes" id="UP000198727">
    <property type="component" value="Unassembled WGS sequence"/>
</dbReference>
<name>A0A1I5LHP1_9PSEU</name>
<keyword evidence="3" id="KW-1185">Reference proteome</keyword>
<reference evidence="3" key="1">
    <citation type="submission" date="2016-10" db="EMBL/GenBank/DDBJ databases">
        <authorList>
            <person name="Varghese N."/>
            <person name="Submissions S."/>
        </authorList>
    </citation>
    <scope>NUCLEOTIDE SEQUENCE [LARGE SCALE GENOMIC DNA]</scope>
    <source>
        <strain evidence="3">CGMCC 4.5579</strain>
    </source>
</reference>
<feature type="region of interest" description="Disordered" evidence="1">
    <location>
        <begin position="164"/>
        <end position="204"/>
    </location>
</feature>
<organism evidence="2 3">
    <name type="scientific">Amycolatopsis arida</name>
    <dbReference type="NCBI Taxonomy" id="587909"/>
    <lineage>
        <taxon>Bacteria</taxon>
        <taxon>Bacillati</taxon>
        <taxon>Actinomycetota</taxon>
        <taxon>Actinomycetes</taxon>
        <taxon>Pseudonocardiales</taxon>
        <taxon>Pseudonocardiaceae</taxon>
        <taxon>Amycolatopsis</taxon>
    </lineage>
</organism>
<feature type="region of interest" description="Disordered" evidence="1">
    <location>
        <begin position="370"/>
        <end position="420"/>
    </location>
</feature>
<feature type="compositionally biased region" description="Low complexity" evidence="1">
    <location>
        <begin position="402"/>
        <end position="420"/>
    </location>
</feature>
<dbReference type="EMBL" id="FOWW01000001">
    <property type="protein sequence ID" value="SFO96241.1"/>
    <property type="molecule type" value="Genomic_DNA"/>
</dbReference>
<proteinExistence type="predicted"/>
<sequence>MRTVLRGEGWVHYGQIYVESGADHPDPHACFRGQENGLCGAAMPGTLFLITGLHTGHVGFAVEVHDGPPPVDEAWEEVVEASFRPVGPASLVTWGGEQSWPLGLEPTDHRVRYCGTRMDEGRAQDTRTIDEPEVDRYLLQFWPAPPAPDRVVVVTSGTAHYWHGVPRTLPPPPSPEERAAAERRAHEERRREVERARREAEERAWGGRLPSARLRELRGNALAVARMDRPLVDALAEANAATQRKVAHWVTRRACTEARLTEVPWIAAALAAMDRGESLPPPFHDERRVWDRLLSDPAVPQTLVTSPDGTTDNCLQQAMAFPVLFSAHEPDPLRAAVDTLWSAVVAFGHGRHPILFAEVREVFPDLGTPTMSTGRAFSPAAPTGPCRSPPPRPPREPRPRDPAGTAARAARSTRQPATPR</sequence>
<accession>A0A1I5LHP1</accession>
<evidence type="ECO:0000256" key="1">
    <source>
        <dbReference type="SAM" id="MobiDB-lite"/>
    </source>
</evidence>
<dbReference type="STRING" id="587909.SAMN05421810_101533"/>
<evidence type="ECO:0000313" key="2">
    <source>
        <dbReference type="EMBL" id="SFO96241.1"/>
    </source>
</evidence>
<gene>
    <name evidence="2" type="ORF">SAMN05421810_101533</name>
</gene>
<dbReference type="AlphaFoldDB" id="A0A1I5LHP1"/>
<protein>
    <submittedName>
        <fullName evidence="2">Uncharacterized protein</fullName>
    </submittedName>
</protein>
<evidence type="ECO:0000313" key="3">
    <source>
        <dbReference type="Proteomes" id="UP000198727"/>
    </source>
</evidence>
<feature type="compositionally biased region" description="Basic and acidic residues" evidence="1">
    <location>
        <begin position="175"/>
        <end position="204"/>
    </location>
</feature>